<reference evidence="13 14" key="1">
    <citation type="journal article" date="2013" name="Antonie Van Leeuwenhoek">
        <title>Sphingomonas ginsenosidivorax sp. nov., with the ability to transform ginsenosides.</title>
        <authorList>
            <person name="Jin X.F."/>
            <person name="Kim J.K."/>
            <person name="Liu Q.M."/>
            <person name="Kang M.S."/>
            <person name="He D."/>
            <person name="Jin F.X."/>
            <person name="Kim S.C."/>
            <person name="Im W.T."/>
        </authorList>
    </citation>
    <scope>NUCLEOTIDE SEQUENCE [LARGE SCALE GENOMIC DNA]</scope>
    <source>
        <strain evidence="13 14">KHI67</strain>
    </source>
</reference>
<accession>A0A5C6UHC4</accession>
<keyword evidence="4 7" id="KW-0479">Metal-binding</keyword>
<organism evidence="13 14">
    <name type="scientific">Sphingomonas ginsenosidivorax</name>
    <dbReference type="NCBI Taxonomy" id="862135"/>
    <lineage>
        <taxon>Bacteria</taxon>
        <taxon>Pseudomonadati</taxon>
        <taxon>Pseudomonadota</taxon>
        <taxon>Alphaproteobacteria</taxon>
        <taxon>Sphingomonadales</taxon>
        <taxon>Sphingomonadaceae</taxon>
        <taxon>Sphingomonas</taxon>
    </lineage>
</organism>
<keyword evidence="11" id="KW-0472">Membrane</keyword>
<evidence type="ECO:0000256" key="10">
    <source>
        <dbReference type="SAM" id="MobiDB-lite"/>
    </source>
</evidence>
<dbReference type="SUPFAM" id="SSF56634">
    <property type="entry name" value="Heme-dependent catalase-like"/>
    <property type="match status" value="1"/>
</dbReference>
<dbReference type="InterPro" id="IPR011614">
    <property type="entry name" value="Catalase_core"/>
</dbReference>
<dbReference type="PROSITE" id="PS51402">
    <property type="entry name" value="CATALASE_3"/>
    <property type="match status" value="1"/>
</dbReference>
<evidence type="ECO:0000256" key="9">
    <source>
        <dbReference type="PIRSR" id="PIRSR000296-2"/>
    </source>
</evidence>
<feature type="active site" evidence="8">
    <location>
        <position position="61"/>
    </location>
</feature>
<dbReference type="GO" id="GO:0005737">
    <property type="term" value="C:cytoplasm"/>
    <property type="evidence" value="ECO:0007669"/>
    <property type="project" value="TreeGrafter"/>
</dbReference>
<keyword evidence="14" id="KW-1185">Reference proteome</keyword>
<comment type="similarity">
    <text evidence="1 7">Belongs to the catalase family.</text>
</comment>
<dbReference type="Pfam" id="PF00199">
    <property type="entry name" value="Catalase"/>
    <property type="match status" value="1"/>
</dbReference>
<keyword evidence="6 7" id="KW-0408">Iron</keyword>
<dbReference type="GO" id="GO:0020037">
    <property type="term" value="F:heme binding"/>
    <property type="evidence" value="ECO:0007669"/>
    <property type="project" value="InterPro"/>
</dbReference>
<dbReference type="EMBL" id="VOQR01000001">
    <property type="protein sequence ID" value="TXC72212.1"/>
    <property type="molecule type" value="Genomic_DNA"/>
</dbReference>
<evidence type="ECO:0000256" key="3">
    <source>
        <dbReference type="ARBA" id="ARBA00022617"/>
    </source>
</evidence>
<dbReference type="Proteomes" id="UP000321250">
    <property type="component" value="Unassembled WGS sequence"/>
</dbReference>
<keyword evidence="2 7" id="KW-0575">Peroxidase</keyword>
<dbReference type="EC" id="1.11.1.-" evidence="7"/>
<dbReference type="CDD" id="cd08153">
    <property type="entry name" value="srpA_like"/>
    <property type="match status" value="1"/>
</dbReference>
<protein>
    <recommendedName>
        <fullName evidence="7">Catalase-related peroxidase</fullName>
        <ecNumber evidence="7">1.11.1.-</ecNumber>
    </recommendedName>
</protein>
<dbReference type="PANTHER" id="PTHR11465:SF9">
    <property type="entry name" value="CATALASE"/>
    <property type="match status" value="1"/>
</dbReference>
<keyword evidence="11" id="KW-1133">Transmembrane helix</keyword>
<dbReference type="PIRSF" id="PIRSF000296">
    <property type="entry name" value="SrpA"/>
    <property type="match status" value="1"/>
</dbReference>
<feature type="binding site" description="axial binding residue" evidence="9">
    <location>
        <position position="330"/>
    </location>
    <ligand>
        <name>heme</name>
        <dbReference type="ChEBI" id="CHEBI:30413"/>
    </ligand>
    <ligandPart>
        <name>Fe</name>
        <dbReference type="ChEBI" id="CHEBI:18248"/>
    </ligandPart>
</feature>
<dbReference type="Gene3D" id="1.20.1280.120">
    <property type="match status" value="1"/>
</dbReference>
<proteinExistence type="inferred from homology"/>
<dbReference type="RefSeq" id="WP_147083488.1">
    <property type="nucleotide sequence ID" value="NZ_VOQR01000001.1"/>
</dbReference>
<dbReference type="PRINTS" id="PR00067">
    <property type="entry name" value="CATALASE"/>
</dbReference>
<comment type="cofactor">
    <cofactor evidence="7">
        <name>heme</name>
        <dbReference type="ChEBI" id="CHEBI:30413"/>
    </cofactor>
</comment>
<evidence type="ECO:0000256" key="4">
    <source>
        <dbReference type="ARBA" id="ARBA00022723"/>
    </source>
</evidence>
<comment type="caution">
    <text evidence="13">The sequence shown here is derived from an EMBL/GenBank/DDBJ whole genome shotgun (WGS) entry which is preliminary data.</text>
</comment>
<dbReference type="GO" id="GO:0042744">
    <property type="term" value="P:hydrogen peroxide catabolic process"/>
    <property type="evidence" value="ECO:0007669"/>
    <property type="project" value="TreeGrafter"/>
</dbReference>
<name>A0A5C6UHC4_9SPHN</name>
<evidence type="ECO:0000256" key="2">
    <source>
        <dbReference type="ARBA" id="ARBA00022559"/>
    </source>
</evidence>
<keyword evidence="11" id="KW-0812">Transmembrane</keyword>
<gene>
    <name evidence="13" type="ORF">FSB78_15625</name>
</gene>
<dbReference type="GO" id="GO:0004096">
    <property type="term" value="F:catalase activity"/>
    <property type="evidence" value="ECO:0007669"/>
    <property type="project" value="InterPro"/>
</dbReference>
<evidence type="ECO:0000256" key="5">
    <source>
        <dbReference type="ARBA" id="ARBA00023002"/>
    </source>
</evidence>
<dbReference type="Gene3D" id="2.40.180.10">
    <property type="entry name" value="Catalase core domain"/>
    <property type="match status" value="1"/>
</dbReference>
<evidence type="ECO:0000256" key="8">
    <source>
        <dbReference type="PIRSR" id="PIRSR000296-1"/>
    </source>
</evidence>
<evidence type="ECO:0000256" key="7">
    <source>
        <dbReference type="PIRNR" id="PIRNR000296"/>
    </source>
</evidence>
<feature type="region of interest" description="Disordered" evidence="10">
    <location>
        <begin position="339"/>
        <end position="358"/>
    </location>
</feature>
<dbReference type="InterPro" id="IPR024168">
    <property type="entry name" value="Catalase_SrpA-type_pred"/>
</dbReference>
<dbReference type="SMART" id="SM01060">
    <property type="entry name" value="Catalase"/>
    <property type="match status" value="1"/>
</dbReference>
<feature type="domain" description="Catalase core" evidence="12">
    <location>
        <begin position="35"/>
        <end position="353"/>
    </location>
</feature>
<evidence type="ECO:0000256" key="11">
    <source>
        <dbReference type="SAM" id="Phobius"/>
    </source>
</evidence>
<dbReference type="GO" id="GO:0042542">
    <property type="term" value="P:response to hydrogen peroxide"/>
    <property type="evidence" value="ECO:0007669"/>
    <property type="project" value="TreeGrafter"/>
</dbReference>
<dbReference type="AlphaFoldDB" id="A0A5C6UHC4"/>
<feature type="transmembrane region" description="Helical" evidence="11">
    <location>
        <begin position="12"/>
        <end position="32"/>
    </location>
</feature>
<sequence length="358" mass="37688">MTDPSARTPQFLIIGAIVGAILVLFAWVGGFLSPTRISGGKLADTLQASSSQPHPGFRRAHAKGLCVSGRFTATGAGAALTSASLLEAGTLPVIGRFSTNAGDPAAPDAKAVFHALSLRLAGSGGSEWRMAMDHTPIFIVSNATDFVALQKTGRPDPKTGKPDPAAMPAFVASHPETARFLAYVKSAPVPANFAVGTYHSINAFRFTTADGRASMVRWQFEPETPFVALDPKAPPPSRDALFDDLRTRMASGPSGWRMILIPANPGDRTDNATIAWTGPHRRIDAGELVLDHVASEETGGCRDFNFDPMILPPGVAAGDDPLPAVRSAAYSASFRRRALEGPRPSPLSIAAAKEGTVR</sequence>
<dbReference type="InterPro" id="IPR020835">
    <property type="entry name" value="Catalase_sf"/>
</dbReference>
<evidence type="ECO:0000256" key="6">
    <source>
        <dbReference type="ARBA" id="ARBA00023004"/>
    </source>
</evidence>
<evidence type="ECO:0000313" key="13">
    <source>
        <dbReference type="EMBL" id="TXC72212.1"/>
    </source>
</evidence>
<evidence type="ECO:0000259" key="12">
    <source>
        <dbReference type="SMART" id="SM01060"/>
    </source>
</evidence>
<comment type="function">
    <text evidence="7">Has an organic peroxide-dependent peroxidase activity.</text>
</comment>
<keyword evidence="3 7" id="KW-0349">Heme</keyword>
<dbReference type="OrthoDB" id="255727at2"/>
<evidence type="ECO:0000256" key="1">
    <source>
        <dbReference type="ARBA" id="ARBA00005329"/>
    </source>
</evidence>
<evidence type="ECO:0000313" key="14">
    <source>
        <dbReference type="Proteomes" id="UP000321250"/>
    </source>
</evidence>
<dbReference type="InterPro" id="IPR018028">
    <property type="entry name" value="Catalase"/>
</dbReference>
<dbReference type="GO" id="GO:0046872">
    <property type="term" value="F:metal ion binding"/>
    <property type="evidence" value="ECO:0007669"/>
    <property type="project" value="UniProtKB-KW"/>
</dbReference>
<keyword evidence="5 7" id="KW-0560">Oxidoreductase</keyword>
<dbReference type="PANTHER" id="PTHR11465">
    <property type="entry name" value="CATALASE"/>
    <property type="match status" value="1"/>
</dbReference>